<dbReference type="GO" id="GO:0034515">
    <property type="term" value="C:proteasome storage granule"/>
    <property type="evidence" value="ECO:0007669"/>
    <property type="project" value="TreeGrafter"/>
</dbReference>
<accession>A0AAW0A2B1</accession>
<dbReference type="InterPro" id="IPR011989">
    <property type="entry name" value="ARM-like"/>
</dbReference>
<dbReference type="EMBL" id="JAWWNJ010000093">
    <property type="protein sequence ID" value="KAK6997141.1"/>
    <property type="molecule type" value="Genomic_DNA"/>
</dbReference>
<name>A0AAW0A2B1_9AGAR</name>
<organism evidence="2 3">
    <name type="scientific">Favolaschia claudopus</name>
    <dbReference type="NCBI Taxonomy" id="2862362"/>
    <lineage>
        <taxon>Eukaryota</taxon>
        <taxon>Fungi</taxon>
        <taxon>Dikarya</taxon>
        <taxon>Basidiomycota</taxon>
        <taxon>Agaricomycotina</taxon>
        <taxon>Agaricomycetes</taxon>
        <taxon>Agaricomycetidae</taxon>
        <taxon>Agaricales</taxon>
        <taxon>Marasmiineae</taxon>
        <taxon>Mycenaceae</taxon>
        <taxon>Favolaschia</taxon>
    </lineage>
</organism>
<dbReference type="GO" id="GO:0008540">
    <property type="term" value="C:proteasome regulatory particle, base subcomplex"/>
    <property type="evidence" value="ECO:0007669"/>
    <property type="project" value="TreeGrafter"/>
</dbReference>
<dbReference type="Gene3D" id="1.25.10.10">
    <property type="entry name" value="Leucine-rich Repeat Variant"/>
    <property type="match status" value="1"/>
</dbReference>
<dbReference type="GO" id="GO:0005634">
    <property type="term" value="C:nucleus"/>
    <property type="evidence" value="ECO:0007669"/>
    <property type="project" value="TreeGrafter"/>
</dbReference>
<dbReference type="PANTHER" id="PTHR10943">
    <property type="entry name" value="26S PROTEASOME NON-ATPASE REGULATORY SUBUNIT"/>
    <property type="match status" value="1"/>
</dbReference>
<reference evidence="2 3" key="1">
    <citation type="journal article" date="2024" name="J Genomics">
        <title>Draft genome sequencing and assembly of Favolaschia claudopus CIRM-BRFM 2984 isolated from oak limbs.</title>
        <authorList>
            <person name="Navarro D."/>
            <person name="Drula E."/>
            <person name="Chaduli D."/>
            <person name="Cazenave R."/>
            <person name="Ahrendt S."/>
            <person name="Wang J."/>
            <person name="Lipzen A."/>
            <person name="Daum C."/>
            <person name="Barry K."/>
            <person name="Grigoriev I.V."/>
            <person name="Favel A."/>
            <person name="Rosso M.N."/>
            <person name="Martin F."/>
        </authorList>
    </citation>
    <scope>NUCLEOTIDE SEQUENCE [LARGE SCALE GENOMIC DNA]</scope>
    <source>
        <strain evidence="2 3">CIRM-BRFM 2984</strain>
    </source>
</reference>
<dbReference type="Proteomes" id="UP001362999">
    <property type="component" value="Unassembled WGS sequence"/>
</dbReference>
<feature type="non-terminal residue" evidence="2">
    <location>
        <position position="1"/>
    </location>
</feature>
<gene>
    <name evidence="2" type="ORF">R3P38DRAFT_2563836</name>
</gene>
<keyword evidence="3" id="KW-1185">Reference proteome</keyword>
<evidence type="ECO:0000313" key="3">
    <source>
        <dbReference type="Proteomes" id="UP001362999"/>
    </source>
</evidence>
<keyword evidence="1" id="KW-0677">Repeat</keyword>
<protein>
    <submittedName>
        <fullName evidence="2">Uncharacterized protein</fullName>
    </submittedName>
</protein>
<dbReference type="PANTHER" id="PTHR10943:SF1">
    <property type="entry name" value="26S PROTEASOME NON-ATPASE REGULATORY SUBUNIT 2"/>
    <property type="match status" value="1"/>
</dbReference>
<proteinExistence type="predicted"/>
<dbReference type="AlphaFoldDB" id="A0AAW0A2B1"/>
<evidence type="ECO:0000256" key="1">
    <source>
        <dbReference type="ARBA" id="ARBA00022737"/>
    </source>
</evidence>
<dbReference type="GO" id="GO:0043161">
    <property type="term" value="P:proteasome-mediated ubiquitin-dependent protein catabolic process"/>
    <property type="evidence" value="ECO:0007669"/>
    <property type="project" value="TreeGrafter"/>
</dbReference>
<evidence type="ECO:0000313" key="2">
    <source>
        <dbReference type="EMBL" id="KAK6997141.1"/>
    </source>
</evidence>
<comment type="caution">
    <text evidence="2">The sequence shown here is derived from an EMBL/GenBank/DDBJ whole genome shotgun (WGS) entry which is preliminary data.</text>
</comment>
<sequence length="187" mass="20784">SCHFRDLDKVLGVTDPKSLEDGYKTHSNHTQPYPLASADSARGNLTGTFVNAFVNAARKYVRSIVEAEEANIRVYKNKTDVVSEMTSAAASLRLSLLWDIDLGSSHLDKYAYFSLEEYITSKRMRFSPPASLNRGLRTEADVAKGLIEEYIESKSVPLKTSAIMGLGLAYARSHREDLLELIIPRLG</sequence>